<dbReference type="Pfam" id="PF19295">
    <property type="entry name" value="SufBD_N"/>
    <property type="match status" value="1"/>
</dbReference>
<keyword evidence="5" id="KW-1185">Reference proteome</keyword>
<proteinExistence type="inferred from homology"/>
<dbReference type="STRING" id="29529.SAMN04488122_6736"/>
<organism evidence="4 5">
    <name type="scientific">Chitinophaga arvensicola</name>
    <dbReference type="NCBI Taxonomy" id="29529"/>
    <lineage>
        <taxon>Bacteria</taxon>
        <taxon>Pseudomonadati</taxon>
        <taxon>Bacteroidota</taxon>
        <taxon>Chitinophagia</taxon>
        <taxon>Chitinophagales</taxon>
        <taxon>Chitinophagaceae</taxon>
        <taxon>Chitinophaga</taxon>
    </lineage>
</organism>
<accession>A0A1I0SDV7</accession>
<evidence type="ECO:0000259" key="3">
    <source>
        <dbReference type="Pfam" id="PF19295"/>
    </source>
</evidence>
<dbReference type="AlphaFoldDB" id="A0A1I0SDV7"/>
<dbReference type="RefSeq" id="WP_089904658.1">
    <property type="nucleotide sequence ID" value="NZ_FOJG01000003.1"/>
</dbReference>
<protein>
    <submittedName>
        <fullName evidence="4">Iron-regulated ABC transporter permease protein SufD</fullName>
    </submittedName>
</protein>
<dbReference type="GO" id="GO:0016226">
    <property type="term" value="P:iron-sulfur cluster assembly"/>
    <property type="evidence" value="ECO:0007669"/>
    <property type="project" value="InterPro"/>
</dbReference>
<dbReference type="InterPro" id="IPR045595">
    <property type="entry name" value="SufBD_N"/>
</dbReference>
<dbReference type="PANTHER" id="PTHR43575">
    <property type="entry name" value="PROTEIN ABCI7, CHLOROPLASTIC"/>
    <property type="match status" value="1"/>
</dbReference>
<dbReference type="InterPro" id="IPR011542">
    <property type="entry name" value="SUF_FeS_clus_asmbl_SufD"/>
</dbReference>
<dbReference type="InterPro" id="IPR055346">
    <property type="entry name" value="Fe-S_cluster_assembly_SufBD"/>
</dbReference>
<dbReference type="PANTHER" id="PTHR43575:SF1">
    <property type="entry name" value="PROTEIN ABCI7, CHLOROPLASTIC"/>
    <property type="match status" value="1"/>
</dbReference>
<dbReference type="EMBL" id="FOJG01000003">
    <property type="protein sequence ID" value="SEW57309.1"/>
    <property type="molecule type" value="Genomic_DNA"/>
</dbReference>
<dbReference type="Proteomes" id="UP000199310">
    <property type="component" value="Unassembled WGS sequence"/>
</dbReference>
<reference evidence="5" key="1">
    <citation type="submission" date="2016-10" db="EMBL/GenBank/DDBJ databases">
        <authorList>
            <person name="Varghese N."/>
            <person name="Submissions S."/>
        </authorList>
    </citation>
    <scope>NUCLEOTIDE SEQUENCE [LARGE SCALE GENOMIC DNA]</scope>
    <source>
        <strain evidence="5">DSM 3695</strain>
    </source>
</reference>
<feature type="domain" description="SUF system FeS cluster assembly SufBD N-terminal" evidence="3">
    <location>
        <begin position="26"/>
        <end position="174"/>
    </location>
</feature>
<comment type="similarity">
    <text evidence="1">Belongs to the iron-sulfur cluster assembly SufBD family.</text>
</comment>
<evidence type="ECO:0000259" key="2">
    <source>
        <dbReference type="Pfam" id="PF01458"/>
    </source>
</evidence>
<evidence type="ECO:0000256" key="1">
    <source>
        <dbReference type="ARBA" id="ARBA00043967"/>
    </source>
</evidence>
<dbReference type="OrthoDB" id="9768262at2"/>
<sequence length="439" mass="48800">MTSDMILPFYQALTEDVNALSAQVPALATDTLQDIRRKALERFSTIGLPTLKTEAWRYTNIQRYLKEFPYELLTTAAAVAEDVVNSTAIPELDCYRVVLVNGHLQADQSTLPEGKGITIGAMSANTTATGFVTYFNEQQHLAAESMAQLNTALFADGLYIELAANTVVDKPIHVVNVYSCTAHAFIQPRHLWVLNRNAAATIIETSIHPETATIAFANSVLETVVMENAELWHYNIQQGAESFREVHTTAAQQHKDSRYHHFNFTLPNTPFTRNNLSVALKGSHTETNLNGLYIASKHQHVDNHTFMDHIMPDCNSNELYKGVLLDSSNGVFTGKILVHQEAQKTNAFQQNNNLLLGTKADINSQPQLEIYADDVKCSHGFTAGQFSEESMFYLRSRGIGEDAAKALMVNAFSHDITDAVKVPALQHFLQEQIAEIMNN</sequence>
<dbReference type="Pfam" id="PF01458">
    <property type="entry name" value="SUFBD_core"/>
    <property type="match status" value="1"/>
</dbReference>
<dbReference type="SUPFAM" id="SSF101960">
    <property type="entry name" value="Stabilizer of iron transporter SufD"/>
    <property type="match status" value="1"/>
</dbReference>
<name>A0A1I0SDV7_9BACT</name>
<dbReference type="InterPro" id="IPR037284">
    <property type="entry name" value="SUF_FeS_clus_asmbl_SufBD_sf"/>
</dbReference>
<evidence type="ECO:0000313" key="4">
    <source>
        <dbReference type="EMBL" id="SEW57309.1"/>
    </source>
</evidence>
<feature type="domain" description="SUF system FeS cluster assembly SufBD core" evidence="2">
    <location>
        <begin position="183"/>
        <end position="412"/>
    </location>
</feature>
<dbReference type="NCBIfam" id="TIGR01981">
    <property type="entry name" value="sufD"/>
    <property type="match status" value="1"/>
</dbReference>
<dbReference type="InterPro" id="IPR000825">
    <property type="entry name" value="SUF_FeS_clus_asmbl_SufBD_core"/>
</dbReference>
<evidence type="ECO:0000313" key="5">
    <source>
        <dbReference type="Proteomes" id="UP000199310"/>
    </source>
</evidence>
<gene>
    <name evidence="4" type="ORF">SAMN04488122_6736</name>
</gene>